<feature type="compositionally biased region" description="Low complexity" evidence="5">
    <location>
        <begin position="28"/>
        <end position="53"/>
    </location>
</feature>
<dbReference type="STRING" id="401625.A0A0P1BEL8"/>
<dbReference type="SMART" id="SM00184">
    <property type="entry name" value="RING"/>
    <property type="match status" value="1"/>
</dbReference>
<feature type="compositionally biased region" description="Pro residues" evidence="5">
    <location>
        <begin position="686"/>
        <end position="695"/>
    </location>
</feature>
<keyword evidence="2 4" id="KW-0863">Zinc-finger</keyword>
<evidence type="ECO:0000313" key="7">
    <source>
        <dbReference type="EMBL" id="CEH14475.1"/>
    </source>
</evidence>
<keyword evidence="1" id="KW-0479">Metal-binding</keyword>
<evidence type="ECO:0000256" key="1">
    <source>
        <dbReference type="ARBA" id="ARBA00022723"/>
    </source>
</evidence>
<reference evidence="7 8" key="1">
    <citation type="submission" date="2014-09" db="EMBL/GenBank/DDBJ databases">
        <authorList>
            <person name="Magalhaes I.L.F."/>
            <person name="Oliveira U."/>
            <person name="Santos F.R."/>
            <person name="Vidigal T.H.D.A."/>
            <person name="Brescovit A.D."/>
            <person name="Santos A.J."/>
        </authorList>
    </citation>
    <scope>NUCLEOTIDE SEQUENCE [LARGE SCALE GENOMIC DNA]</scope>
</reference>
<dbReference type="PROSITE" id="PS50089">
    <property type="entry name" value="ZF_RING_2"/>
    <property type="match status" value="1"/>
</dbReference>
<feature type="region of interest" description="Disordered" evidence="5">
    <location>
        <begin position="256"/>
        <end position="282"/>
    </location>
</feature>
<dbReference type="Gene3D" id="3.30.40.10">
    <property type="entry name" value="Zinc/RING finger domain, C3HC4 (zinc finger)"/>
    <property type="match status" value="1"/>
</dbReference>
<name>A0A0P1BEL8_9BASI</name>
<dbReference type="Pfam" id="PF13920">
    <property type="entry name" value="zf-C3HC4_3"/>
    <property type="match status" value="1"/>
</dbReference>
<dbReference type="PANTHER" id="PTHR22996:SF0">
    <property type="entry name" value="RE60872P-RELATED"/>
    <property type="match status" value="1"/>
</dbReference>
<dbReference type="InterPro" id="IPR013083">
    <property type="entry name" value="Znf_RING/FYVE/PHD"/>
</dbReference>
<dbReference type="InterPro" id="IPR045194">
    <property type="entry name" value="MGRN1/RNF157-like"/>
</dbReference>
<proteinExistence type="predicted"/>
<evidence type="ECO:0000256" key="2">
    <source>
        <dbReference type="ARBA" id="ARBA00022771"/>
    </source>
</evidence>
<sequence length="803" mass="83310">MATVFGFSAAARSFPIGQPRSARDRSAVRASGGATDLEMQSSSRRAQAASGGSTLAPPGSQDDEPSQLGHGREASGRSVMSNISQRLRNMRENDRAATDNALQNNEDIRMATQEAMTAQANATADGRAATDLEAQAAQNGAPSRNAAYLAGLRSSKKGPNRREREEAACLFGPNLATYFPSNATFSAVSPSAAAQPAAVEPAQPGASAVVAPPGSQSLAASLGRKARLGSRGRARGASLSGVASQLSLPIGASESVASLPQGQDPVASPSHPLDGSAPQHADITSTTEALNAVALADGIELDTLQRWIHRSVDGQAPLHSPNLDISAVPDASGAPPAVCSTLQSYVNLKRNTVKLVSEPGQPAVIAASPMVNGDTTAPSSPLEPTSPGGFSASETGASGLRVAPSFSSITALGAGGPRSGLGLPASPLVAQHGRTASSAAPPTTHKLSFEYDCAAPFASVQVFLRASRKHGSWNSDFAADRSVSNAISDNFYAQRGPPPHVLGWPVHSAQVKKGFGDPLSIALALQLAYYAPASGRKRAGDVSEGVGGDVNATNDLPLETPALNASRQLESAPAPVPGPAPLPVIPDQPVPETKEARAAREKSERETLKLAVVVEALDEDGRPLSEPNLQTTYMRVTSLPVKPPAGDGAEPALFAPRAWSIQVEGQEAEIGAHRFQLQELYGLSRRPPPVRPAPPEAGEGEDGEATAGSVPPPPPMDLDGSNGSECIICLSAPPTTLLLPCTHSLCLECAVQLRESVKAMRETERRRGRTPRRKYNCPACRRAFTSMLHLSSADEKQIAHANV</sequence>
<dbReference type="PANTHER" id="PTHR22996">
    <property type="entry name" value="MAHOGUNIN"/>
    <property type="match status" value="1"/>
</dbReference>
<feature type="compositionally biased region" description="Pro residues" evidence="5">
    <location>
        <begin position="574"/>
        <end position="589"/>
    </location>
</feature>
<dbReference type="AlphaFoldDB" id="A0A0P1BEL8"/>
<dbReference type="Proteomes" id="UP000054845">
    <property type="component" value="Unassembled WGS sequence"/>
</dbReference>
<dbReference type="InterPro" id="IPR001841">
    <property type="entry name" value="Znf_RING"/>
</dbReference>
<keyword evidence="8" id="KW-1185">Reference proteome</keyword>
<evidence type="ECO:0000256" key="4">
    <source>
        <dbReference type="PROSITE-ProRule" id="PRU00175"/>
    </source>
</evidence>
<dbReference type="GO" id="GO:0016567">
    <property type="term" value="P:protein ubiquitination"/>
    <property type="evidence" value="ECO:0007669"/>
    <property type="project" value="TreeGrafter"/>
</dbReference>
<dbReference type="OrthoDB" id="1711136at2759"/>
<dbReference type="SUPFAM" id="SSF57850">
    <property type="entry name" value="RING/U-box"/>
    <property type="match status" value="1"/>
</dbReference>
<evidence type="ECO:0000313" key="8">
    <source>
        <dbReference type="Proteomes" id="UP000054845"/>
    </source>
</evidence>
<dbReference type="PROSITE" id="PS00518">
    <property type="entry name" value="ZF_RING_1"/>
    <property type="match status" value="1"/>
</dbReference>
<dbReference type="InterPro" id="IPR017907">
    <property type="entry name" value="Znf_RING_CS"/>
</dbReference>
<feature type="region of interest" description="Disordered" evidence="5">
    <location>
        <begin position="569"/>
        <end position="591"/>
    </location>
</feature>
<feature type="region of interest" description="Disordered" evidence="5">
    <location>
        <begin position="369"/>
        <end position="395"/>
    </location>
</feature>
<dbReference type="EMBL" id="CCYA01000243">
    <property type="protein sequence ID" value="CEH14475.1"/>
    <property type="molecule type" value="Genomic_DNA"/>
</dbReference>
<evidence type="ECO:0000259" key="6">
    <source>
        <dbReference type="PROSITE" id="PS50089"/>
    </source>
</evidence>
<feature type="region of interest" description="Disordered" evidence="5">
    <location>
        <begin position="681"/>
        <end position="718"/>
    </location>
</feature>
<dbReference type="GO" id="GO:0061630">
    <property type="term" value="F:ubiquitin protein ligase activity"/>
    <property type="evidence" value="ECO:0007669"/>
    <property type="project" value="UniProtKB-EC"/>
</dbReference>
<organism evidence="7 8">
    <name type="scientific">Ceraceosorus bombacis</name>
    <dbReference type="NCBI Taxonomy" id="401625"/>
    <lineage>
        <taxon>Eukaryota</taxon>
        <taxon>Fungi</taxon>
        <taxon>Dikarya</taxon>
        <taxon>Basidiomycota</taxon>
        <taxon>Ustilaginomycotina</taxon>
        <taxon>Exobasidiomycetes</taxon>
        <taxon>Ceraceosorales</taxon>
        <taxon>Ceraceosoraceae</taxon>
        <taxon>Ceraceosorus</taxon>
    </lineage>
</organism>
<feature type="compositionally biased region" description="Polar residues" evidence="5">
    <location>
        <begin position="373"/>
        <end position="383"/>
    </location>
</feature>
<feature type="domain" description="RING-type" evidence="6">
    <location>
        <begin position="726"/>
        <end position="781"/>
    </location>
</feature>
<protein>
    <recommendedName>
        <fullName evidence="6">RING-type domain-containing protein</fullName>
    </recommendedName>
</protein>
<feature type="region of interest" description="Disordered" evidence="5">
    <location>
        <begin position="13"/>
        <end position="80"/>
    </location>
</feature>
<evidence type="ECO:0000256" key="3">
    <source>
        <dbReference type="ARBA" id="ARBA00022833"/>
    </source>
</evidence>
<dbReference type="GO" id="GO:0005737">
    <property type="term" value="C:cytoplasm"/>
    <property type="evidence" value="ECO:0007669"/>
    <property type="project" value="TreeGrafter"/>
</dbReference>
<accession>A0A0P1BEL8</accession>
<evidence type="ECO:0000256" key="5">
    <source>
        <dbReference type="SAM" id="MobiDB-lite"/>
    </source>
</evidence>
<dbReference type="GO" id="GO:0008270">
    <property type="term" value="F:zinc ion binding"/>
    <property type="evidence" value="ECO:0007669"/>
    <property type="project" value="UniProtKB-KW"/>
</dbReference>
<keyword evidence="3" id="KW-0862">Zinc</keyword>